<feature type="transmembrane region" description="Helical" evidence="1">
    <location>
        <begin position="47"/>
        <end position="70"/>
    </location>
</feature>
<feature type="transmembrane region" description="Helical" evidence="1">
    <location>
        <begin position="317"/>
        <end position="336"/>
    </location>
</feature>
<keyword evidence="1" id="KW-0812">Transmembrane</keyword>
<proteinExistence type="predicted"/>
<accession>A0A6M0RVD9</accession>
<feature type="transmembrane region" description="Helical" evidence="1">
    <location>
        <begin position="118"/>
        <end position="136"/>
    </location>
</feature>
<keyword evidence="1" id="KW-1133">Transmembrane helix</keyword>
<feature type="transmembrane region" description="Helical" evidence="1">
    <location>
        <begin position="16"/>
        <end position="35"/>
    </location>
</feature>
<feature type="transmembrane region" description="Helical" evidence="1">
    <location>
        <begin position="148"/>
        <end position="168"/>
    </location>
</feature>
<feature type="transmembrane region" description="Helical" evidence="1">
    <location>
        <begin position="255"/>
        <end position="278"/>
    </location>
</feature>
<gene>
    <name evidence="2" type="ORF">DXZ20_29395</name>
</gene>
<keyword evidence="1" id="KW-0472">Membrane</keyword>
<protein>
    <submittedName>
        <fullName evidence="2">Uncharacterized protein</fullName>
    </submittedName>
</protein>
<evidence type="ECO:0000313" key="2">
    <source>
        <dbReference type="EMBL" id="NEZ59682.1"/>
    </source>
</evidence>
<comment type="caution">
    <text evidence="2">The sequence shown here is derived from an EMBL/GenBank/DDBJ whole genome shotgun (WGS) entry which is preliminary data.</text>
</comment>
<feature type="transmembrane region" description="Helical" evidence="1">
    <location>
        <begin position="285"/>
        <end position="305"/>
    </location>
</feature>
<evidence type="ECO:0000256" key="1">
    <source>
        <dbReference type="SAM" id="Phobius"/>
    </source>
</evidence>
<dbReference type="Proteomes" id="UP000481033">
    <property type="component" value="Unassembled WGS sequence"/>
</dbReference>
<keyword evidence="3" id="KW-1185">Reference proteome</keyword>
<name>A0A6M0RVD9_9CYAN</name>
<feature type="transmembrane region" description="Helical" evidence="1">
    <location>
        <begin position="82"/>
        <end position="106"/>
    </location>
</feature>
<sequence length="348" mass="37779">MTQSSKASPTNSAQSTLMLCLGWGIVSILFFLLFGALAPGEDSRPDWFLISISFLEIFAFLLAALLCFRNSGSSQIISGRTVWLWLGIGMLAYVAGNIFFFLWGTVWGLDPSVSLGDGFYFISYVAMVVGMLLAALPRRIDLTVSQWSMIFAIGAVGVVLACVLNYGLPFATAQLSPQPVMAAEIQLTQAPPESEPVVEPVEEAAEPVEEAAEPVEEVVESEPNEVDEIVAGMVPAPGWAQALDATLEQFADPVALMYVVADCFLVVIAATLLVAFWGGRFSQSWRLIAIATFCLYIADMAFAAAGDNYIEGAWWETFWTLSALFFAAGAAIEYDVSKRSRRGSRRRA</sequence>
<dbReference type="AlphaFoldDB" id="A0A6M0RVD9"/>
<dbReference type="EMBL" id="QXHD01000004">
    <property type="protein sequence ID" value="NEZ59682.1"/>
    <property type="molecule type" value="Genomic_DNA"/>
</dbReference>
<organism evidence="2 3">
    <name type="scientific">Adonisia turfae CCMR0081</name>
    <dbReference type="NCBI Taxonomy" id="2292702"/>
    <lineage>
        <taxon>Bacteria</taxon>
        <taxon>Bacillati</taxon>
        <taxon>Cyanobacteriota</taxon>
        <taxon>Adonisia</taxon>
        <taxon>Adonisia turfae</taxon>
    </lineage>
</organism>
<evidence type="ECO:0000313" key="3">
    <source>
        <dbReference type="Proteomes" id="UP000481033"/>
    </source>
</evidence>
<dbReference type="RefSeq" id="WP_163702568.1">
    <property type="nucleotide sequence ID" value="NZ_QXHD01000004.1"/>
</dbReference>
<reference evidence="2 3" key="1">
    <citation type="journal article" date="2020" name="Microb. Ecol.">
        <title>Ecogenomics of the Marine Benthic Filamentous Cyanobacterium Adonisia.</title>
        <authorList>
            <person name="Walter J.M."/>
            <person name="Coutinho F.H."/>
            <person name="Leomil L."/>
            <person name="Hargreaves P.I."/>
            <person name="Campeao M.E."/>
            <person name="Vieira V.V."/>
            <person name="Silva B.S."/>
            <person name="Fistarol G.O."/>
            <person name="Salomon P.S."/>
            <person name="Sawabe T."/>
            <person name="Mino S."/>
            <person name="Hosokawa M."/>
            <person name="Miyashita H."/>
            <person name="Maruyama F."/>
            <person name="van Verk M.C."/>
            <person name="Dutilh B.E."/>
            <person name="Thompson C.C."/>
            <person name="Thompson F.L."/>
        </authorList>
    </citation>
    <scope>NUCLEOTIDE SEQUENCE [LARGE SCALE GENOMIC DNA]</scope>
    <source>
        <strain evidence="2 3">CCMR0081</strain>
    </source>
</reference>